<organism evidence="3 4">
    <name type="scientific">Funneliformis geosporum</name>
    <dbReference type="NCBI Taxonomy" id="1117311"/>
    <lineage>
        <taxon>Eukaryota</taxon>
        <taxon>Fungi</taxon>
        <taxon>Fungi incertae sedis</taxon>
        <taxon>Mucoromycota</taxon>
        <taxon>Glomeromycotina</taxon>
        <taxon>Glomeromycetes</taxon>
        <taxon>Glomerales</taxon>
        <taxon>Glomeraceae</taxon>
        <taxon>Funneliformis</taxon>
    </lineage>
</organism>
<evidence type="ECO:0000256" key="2">
    <source>
        <dbReference type="SAM" id="MobiDB-lite"/>
    </source>
</evidence>
<evidence type="ECO:0000313" key="4">
    <source>
        <dbReference type="Proteomes" id="UP001153678"/>
    </source>
</evidence>
<feature type="compositionally biased region" description="Basic and acidic residues" evidence="2">
    <location>
        <begin position="343"/>
        <end position="364"/>
    </location>
</feature>
<reference evidence="3" key="1">
    <citation type="submission" date="2022-08" db="EMBL/GenBank/DDBJ databases">
        <authorList>
            <person name="Kallberg Y."/>
            <person name="Tangrot J."/>
            <person name="Rosling A."/>
        </authorList>
    </citation>
    <scope>NUCLEOTIDE SEQUENCE</scope>
    <source>
        <strain evidence="3">Wild A</strain>
    </source>
</reference>
<feature type="region of interest" description="Disordered" evidence="2">
    <location>
        <begin position="325"/>
        <end position="364"/>
    </location>
</feature>
<dbReference type="OrthoDB" id="10558228at2759"/>
<feature type="coiled-coil region" evidence="1">
    <location>
        <begin position="487"/>
        <end position="572"/>
    </location>
</feature>
<name>A0A9W4SA13_9GLOM</name>
<keyword evidence="4" id="KW-1185">Reference proteome</keyword>
<feature type="coiled-coil region" evidence="1">
    <location>
        <begin position="151"/>
        <end position="209"/>
    </location>
</feature>
<sequence>MIPISSHPISPRLNYLKGNFKTVLTYIYLSKLKVSNEEIENYFEETTAEPWKIDKKLKEKKEKFPGDSETKILENFFSILQKETDNIFEDEELRKSGEENFHLNSENIELKSEIEKFKAERDKKETDIIKKYRQENKLLKVQEVEFGKEKEETLHSEVEIEKAENKKLREQIALLNEYIGELGAEVEDYLNLQSRLTSAENILSEAEKKRRTRSNSLDLAYSPISPINSQAGPTAEWEKSRDEKELIVLPEKVRNQLIPKNEAKIRMIQIEQLVDEKNHDLLPLLRSVLINWAAHINSLLSELPEDVEEHRELVSENARLWEEIRTRGINSGSTTPNNETETSTDRGEKLPSPEPKLKSHSETAREEIGEALNEIELPKDLELLIKSTEIASEEELSNSEDEEFFSFLSDEQKEIIENTKELAKTLTVDSEKAKTEAVVGSVLPRSPHQVSVESLASSMNQIFAERERIFNLAIGNEEAKMDSGEIKDSFATLRENTNEEYKDVEEQIKEKNSKKAKIEKEIEEIIVKIEEQTKLVAELNKNIEDSVLTSEKENSEVELEKLDEEKNKAIENLN</sequence>
<gene>
    <name evidence="3" type="ORF">FWILDA_LOCUS464</name>
</gene>
<protein>
    <submittedName>
        <fullName evidence="3">13538_t:CDS:1</fullName>
    </submittedName>
</protein>
<comment type="caution">
    <text evidence="3">The sequence shown here is derived from an EMBL/GenBank/DDBJ whole genome shotgun (WGS) entry which is preliminary data.</text>
</comment>
<accession>A0A9W4SA13</accession>
<evidence type="ECO:0000256" key="1">
    <source>
        <dbReference type="SAM" id="Coils"/>
    </source>
</evidence>
<feature type="compositionally biased region" description="Low complexity" evidence="2">
    <location>
        <begin position="330"/>
        <end position="341"/>
    </location>
</feature>
<keyword evidence="1" id="KW-0175">Coiled coil</keyword>
<proteinExistence type="predicted"/>
<dbReference type="Proteomes" id="UP001153678">
    <property type="component" value="Unassembled WGS sequence"/>
</dbReference>
<dbReference type="EMBL" id="CAMKVN010000030">
    <property type="protein sequence ID" value="CAI2162258.1"/>
    <property type="molecule type" value="Genomic_DNA"/>
</dbReference>
<dbReference type="AlphaFoldDB" id="A0A9W4SA13"/>
<evidence type="ECO:0000313" key="3">
    <source>
        <dbReference type="EMBL" id="CAI2162258.1"/>
    </source>
</evidence>